<dbReference type="Gene3D" id="3.40.50.2000">
    <property type="entry name" value="Glycogen Phosphorylase B"/>
    <property type="match status" value="2"/>
</dbReference>
<evidence type="ECO:0000313" key="5">
    <source>
        <dbReference type="EMBL" id="ABG03540.1"/>
    </source>
</evidence>
<keyword evidence="2 5" id="KW-0808">Transferase</keyword>
<dbReference type="CDD" id="cd03801">
    <property type="entry name" value="GT4_PimA-like"/>
    <property type="match status" value="1"/>
</dbReference>
<feature type="domain" description="Glycosyltransferase subfamily 4-like N-terminal" evidence="4">
    <location>
        <begin position="17"/>
        <end position="160"/>
    </location>
</feature>
<dbReference type="EMBL" id="CP000386">
    <property type="protein sequence ID" value="ABG03540.1"/>
    <property type="molecule type" value="Genomic_DNA"/>
</dbReference>
<dbReference type="Pfam" id="PF00534">
    <property type="entry name" value="Glycos_transf_1"/>
    <property type="match status" value="1"/>
</dbReference>
<dbReference type="InterPro" id="IPR028098">
    <property type="entry name" value="Glyco_trans_4-like_N"/>
</dbReference>
<dbReference type="CAZy" id="GT4">
    <property type="family name" value="Glycosyltransferase Family 4"/>
</dbReference>
<reference evidence="5 6" key="1">
    <citation type="submission" date="2006-06" db="EMBL/GenBank/DDBJ databases">
        <title>Complete sequence of Rubrobacter xylanophilus DSM 9941.</title>
        <authorList>
            <consortium name="US DOE Joint Genome Institute"/>
            <person name="Copeland A."/>
            <person name="Lucas S."/>
            <person name="Lapidus A."/>
            <person name="Barry K."/>
            <person name="Detter J.C."/>
            <person name="Glavina del Rio T."/>
            <person name="Hammon N."/>
            <person name="Israni S."/>
            <person name="Dalin E."/>
            <person name="Tice H."/>
            <person name="Pitluck S."/>
            <person name="Munk A.C."/>
            <person name="Brettin T."/>
            <person name="Bruce D."/>
            <person name="Han C."/>
            <person name="Tapia R."/>
            <person name="Gilna P."/>
            <person name="Schmutz J."/>
            <person name="Larimer F."/>
            <person name="Land M."/>
            <person name="Hauser L."/>
            <person name="Kyrpides N."/>
            <person name="Lykidis A."/>
            <person name="da Costa M.S."/>
            <person name="Rainey F.A."/>
            <person name="Empadinhas N."/>
            <person name="Jolivet E."/>
            <person name="Battista J.R."/>
            <person name="Richardson P."/>
        </authorList>
    </citation>
    <scope>NUCLEOTIDE SEQUENCE [LARGE SCALE GENOMIC DNA]</scope>
    <source>
        <strain evidence="6">DSM 9941 / NBRC 16129 / PRD-1</strain>
    </source>
</reference>
<dbReference type="PANTHER" id="PTHR12526:SF638">
    <property type="entry name" value="SPORE COAT PROTEIN SA"/>
    <property type="match status" value="1"/>
</dbReference>
<organism evidence="5 6">
    <name type="scientific">Rubrobacter xylanophilus (strain DSM 9941 / JCM 11954 / NBRC 16129 / PRD-1)</name>
    <dbReference type="NCBI Taxonomy" id="266117"/>
    <lineage>
        <taxon>Bacteria</taxon>
        <taxon>Bacillati</taxon>
        <taxon>Actinomycetota</taxon>
        <taxon>Rubrobacteria</taxon>
        <taxon>Rubrobacterales</taxon>
        <taxon>Rubrobacteraceae</taxon>
        <taxon>Rubrobacter</taxon>
    </lineage>
</organism>
<dbReference type="SUPFAM" id="SSF53756">
    <property type="entry name" value="UDP-Glycosyltransferase/glycogen phosphorylase"/>
    <property type="match status" value="1"/>
</dbReference>
<dbReference type="HOGENOM" id="CLU_009583_41_0_11"/>
<gene>
    <name evidence="5" type="ordered locus">Rxyl_0566</name>
</gene>
<dbReference type="AlphaFoldDB" id="Q1AYI8"/>
<evidence type="ECO:0000256" key="1">
    <source>
        <dbReference type="ARBA" id="ARBA00022676"/>
    </source>
</evidence>
<dbReference type="PANTHER" id="PTHR12526">
    <property type="entry name" value="GLYCOSYLTRANSFERASE"/>
    <property type="match status" value="1"/>
</dbReference>
<dbReference type="OrthoDB" id="8878585at2"/>
<keyword evidence="6" id="KW-1185">Reference proteome</keyword>
<evidence type="ECO:0000259" key="4">
    <source>
        <dbReference type="Pfam" id="PF13439"/>
    </source>
</evidence>
<dbReference type="Pfam" id="PF13439">
    <property type="entry name" value="Glyco_transf_4"/>
    <property type="match status" value="1"/>
</dbReference>
<accession>Q1AYI8</accession>
<dbReference type="KEGG" id="rxy:Rxyl_0566"/>
<dbReference type="InterPro" id="IPR001296">
    <property type="entry name" value="Glyco_trans_1"/>
</dbReference>
<dbReference type="PhylomeDB" id="Q1AYI8"/>
<dbReference type="STRING" id="266117.Rxyl_0566"/>
<feature type="domain" description="Glycosyl transferase family 1" evidence="3">
    <location>
        <begin position="173"/>
        <end position="326"/>
    </location>
</feature>
<evidence type="ECO:0000313" key="6">
    <source>
        <dbReference type="Proteomes" id="UP000006637"/>
    </source>
</evidence>
<dbReference type="eggNOG" id="COG0438">
    <property type="taxonomic scope" value="Bacteria"/>
</dbReference>
<dbReference type="GO" id="GO:0016757">
    <property type="term" value="F:glycosyltransferase activity"/>
    <property type="evidence" value="ECO:0007669"/>
    <property type="project" value="UniProtKB-KW"/>
</dbReference>
<sequence length="361" mass="39614">MVKVLMISGSLPPRVCGVGDNAFRLAAALSEAGMNVEILTTTGPVPDDSLGVDIHASVRNWNLLRLSEAMREIRAIRPDIVHLQYPTAEYKAGLLPQALVLSRVPLVVTIHEASYVHILRRISLYPFLILADRVVATTRFEADFLVGLYPSVRKKLSVVSIGSSIPAGPVLVRDRNTIMYFGLIAPRKGIEEFLELADLAGEAGKPWTFRIVGALSSRWREYAQELHKDALSLSVEWHLNLSAEEVAKHLASVGAVYLPFPDGASLRRSSLIAALVNSSPIITTRGGSTPSDLVDGENVLFANSPEVALKKIQRLVSDAELSRRLSCGAAEYGKRFSWSQIAEQYIDLYGYVLSTRKRGRP</sequence>
<evidence type="ECO:0000259" key="3">
    <source>
        <dbReference type="Pfam" id="PF00534"/>
    </source>
</evidence>
<protein>
    <submittedName>
        <fullName evidence="5">Glycosyl transferase, group 1</fullName>
    </submittedName>
</protein>
<dbReference type="Proteomes" id="UP000006637">
    <property type="component" value="Chromosome"/>
</dbReference>
<name>Q1AYI8_RUBXD</name>
<evidence type="ECO:0000256" key="2">
    <source>
        <dbReference type="ARBA" id="ARBA00022679"/>
    </source>
</evidence>
<proteinExistence type="predicted"/>
<keyword evidence="1" id="KW-0328">Glycosyltransferase</keyword>